<reference evidence="1 2" key="1">
    <citation type="submission" date="2017-09" db="EMBL/GenBank/DDBJ databases">
        <title>Depth-based differentiation of microbial function through sediment-hosted aquifers and enrichment of novel symbionts in the deep terrestrial subsurface.</title>
        <authorList>
            <person name="Probst A.J."/>
            <person name="Ladd B."/>
            <person name="Jarett J.K."/>
            <person name="Geller-Mcgrath D.E."/>
            <person name="Sieber C.M."/>
            <person name="Emerson J.B."/>
            <person name="Anantharaman K."/>
            <person name="Thomas B.C."/>
            <person name="Malmstrom R."/>
            <person name="Stieglmeier M."/>
            <person name="Klingl A."/>
            <person name="Woyke T."/>
            <person name="Ryan C.M."/>
            <person name="Banfield J.F."/>
        </authorList>
    </citation>
    <scope>NUCLEOTIDE SEQUENCE [LARGE SCALE GENOMIC DNA]</scope>
    <source>
        <strain evidence="1">CG10_big_fil_rev_8_21_14_0_10_32_10</strain>
    </source>
</reference>
<name>A0A2H0RDL7_UNCKA</name>
<evidence type="ECO:0000313" key="1">
    <source>
        <dbReference type="EMBL" id="PIR43915.1"/>
    </source>
</evidence>
<accession>A0A2H0RDL7</accession>
<organism evidence="1 2">
    <name type="scientific">candidate division WWE3 bacterium CG10_big_fil_rev_8_21_14_0_10_32_10</name>
    <dbReference type="NCBI Taxonomy" id="1975090"/>
    <lineage>
        <taxon>Bacteria</taxon>
        <taxon>Katanobacteria</taxon>
    </lineage>
</organism>
<dbReference type="EMBL" id="PCXU01000003">
    <property type="protein sequence ID" value="PIR43915.1"/>
    <property type="molecule type" value="Genomic_DNA"/>
</dbReference>
<sequence>MKKAAKLFRIGEFANVGEAPLVIPWVKHEANKLNINPDNKDEILGFIDLFILDLIGAAKIIRSMPEDEFKQIPWR</sequence>
<comment type="caution">
    <text evidence="1">The sequence shown here is derived from an EMBL/GenBank/DDBJ whole genome shotgun (WGS) entry which is preliminary data.</text>
</comment>
<evidence type="ECO:0000313" key="2">
    <source>
        <dbReference type="Proteomes" id="UP000230214"/>
    </source>
</evidence>
<dbReference type="AlphaFoldDB" id="A0A2H0RDL7"/>
<proteinExistence type="predicted"/>
<gene>
    <name evidence="1" type="ORF">COV24_00255</name>
</gene>
<dbReference type="Proteomes" id="UP000230214">
    <property type="component" value="Unassembled WGS sequence"/>
</dbReference>
<protein>
    <submittedName>
        <fullName evidence="1">Uncharacterized protein</fullName>
    </submittedName>
</protein>